<proteinExistence type="predicted"/>
<comment type="caution">
    <text evidence="1">The sequence shown here is derived from an EMBL/GenBank/DDBJ whole genome shotgun (WGS) entry which is preliminary data.</text>
</comment>
<organism evidence="1 2">
    <name type="scientific">Skermanella aerolata</name>
    <dbReference type="NCBI Taxonomy" id="393310"/>
    <lineage>
        <taxon>Bacteria</taxon>
        <taxon>Pseudomonadati</taxon>
        <taxon>Pseudomonadota</taxon>
        <taxon>Alphaproteobacteria</taxon>
        <taxon>Rhodospirillales</taxon>
        <taxon>Azospirillaceae</taxon>
        <taxon>Skermanella</taxon>
    </lineage>
</organism>
<reference evidence="1 2" key="1">
    <citation type="submission" date="2019-07" db="EMBL/GenBank/DDBJ databases">
        <title>Whole genome shotgun sequence of Skermanella aerolata NBRC 106429.</title>
        <authorList>
            <person name="Hosoyama A."/>
            <person name="Uohara A."/>
            <person name="Ohji S."/>
            <person name="Ichikawa N."/>
        </authorList>
    </citation>
    <scope>NUCLEOTIDE SEQUENCE [LARGE SCALE GENOMIC DNA]</scope>
    <source>
        <strain evidence="1 2">NBRC 106429</strain>
    </source>
</reference>
<gene>
    <name evidence="1" type="ORF">SAE02_70760</name>
</gene>
<dbReference type="Proteomes" id="UP000321523">
    <property type="component" value="Unassembled WGS sequence"/>
</dbReference>
<name>A0A512E2H3_9PROT</name>
<dbReference type="RefSeq" id="WP_044436704.1">
    <property type="nucleotide sequence ID" value="NZ_BJYZ01000055.1"/>
</dbReference>
<protein>
    <submittedName>
        <fullName evidence="1">Uncharacterized protein</fullName>
    </submittedName>
</protein>
<evidence type="ECO:0000313" key="1">
    <source>
        <dbReference type="EMBL" id="GEO42928.1"/>
    </source>
</evidence>
<keyword evidence="2" id="KW-1185">Reference proteome</keyword>
<sequence length="137" mass="15212">MKIKAFDAVVLRKLQPEIEAALAALGRRHGITIRAGIARFREGTAEIKLELAVIGGDGRSVRREAEDFAKYHAMYGLEAGDLGQVVILDREEHRLVGLAPNRPKYPIVMERVRDGKVVLCTEDVIDKITALRLLKPS</sequence>
<dbReference type="OrthoDB" id="8080557at2"/>
<accession>A0A512E2H3</accession>
<evidence type="ECO:0000313" key="2">
    <source>
        <dbReference type="Proteomes" id="UP000321523"/>
    </source>
</evidence>
<dbReference type="AlphaFoldDB" id="A0A512E2H3"/>
<dbReference type="EMBL" id="BJYZ01000055">
    <property type="protein sequence ID" value="GEO42928.1"/>
    <property type="molecule type" value="Genomic_DNA"/>
</dbReference>